<dbReference type="SUPFAM" id="SSF82704">
    <property type="entry name" value="AlbA-like"/>
    <property type="match status" value="1"/>
</dbReference>
<evidence type="ECO:0000256" key="4">
    <source>
        <dbReference type="ARBA" id="ARBA00022490"/>
    </source>
</evidence>
<keyword evidence="5" id="KW-0238">DNA-binding</keyword>
<accession>X0T107</accession>
<dbReference type="NCBIfam" id="NF003088">
    <property type="entry name" value="PRK04015.1"/>
    <property type="match status" value="1"/>
</dbReference>
<name>X0T107_9ZZZZ</name>
<evidence type="ECO:0000313" key="7">
    <source>
        <dbReference type="EMBL" id="GAF81026.1"/>
    </source>
</evidence>
<keyword evidence="4" id="KW-0963">Cytoplasm</keyword>
<dbReference type="GO" id="GO:0003677">
    <property type="term" value="F:DNA binding"/>
    <property type="evidence" value="ECO:0007669"/>
    <property type="project" value="UniProtKB-KW"/>
</dbReference>
<protein>
    <recommendedName>
        <fullName evidence="6">DNA/RNA-binding protein Alba-like domain-containing protein</fullName>
    </recommendedName>
</protein>
<dbReference type="Gene3D" id="3.30.110.20">
    <property type="entry name" value="Alba-like domain"/>
    <property type="match status" value="1"/>
</dbReference>
<keyword evidence="3" id="KW-0158">Chromosome</keyword>
<evidence type="ECO:0000256" key="1">
    <source>
        <dbReference type="ARBA" id="ARBA00004286"/>
    </source>
</evidence>
<dbReference type="PIRSF" id="PIRSF028732">
    <property type="entry name" value="Alba"/>
    <property type="match status" value="1"/>
</dbReference>
<dbReference type="GO" id="GO:0003723">
    <property type="term" value="F:RNA binding"/>
    <property type="evidence" value="ECO:0007669"/>
    <property type="project" value="InterPro"/>
</dbReference>
<dbReference type="InterPro" id="IPR002775">
    <property type="entry name" value="DNA/RNA-bd_Alba-like"/>
</dbReference>
<evidence type="ECO:0000256" key="3">
    <source>
        <dbReference type="ARBA" id="ARBA00022454"/>
    </source>
</evidence>
<feature type="domain" description="DNA/RNA-binding protein Alba-like" evidence="6">
    <location>
        <begin position="22"/>
        <end position="84"/>
    </location>
</feature>
<organism evidence="7">
    <name type="scientific">marine sediment metagenome</name>
    <dbReference type="NCBI Taxonomy" id="412755"/>
    <lineage>
        <taxon>unclassified sequences</taxon>
        <taxon>metagenomes</taxon>
        <taxon>ecological metagenomes</taxon>
    </lineage>
</organism>
<comment type="subcellular location">
    <subcellularLocation>
        <location evidence="1">Chromosome</location>
    </subcellularLocation>
    <subcellularLocation>
        <location evidence="2">Cytoplasm</location>
    </subcellularLocation>
</comment>
<dbReference type="InterPro" id="IPR013795">
    <property type="entry name" value="DNA/RNA-bd_Alba"/>
</dbReference>
<reference evidence="7" key="1">
    <citation type="journal article" date="2014" name="Front. Microbiol.">
        <title>High frequency of phylogenetically diverse reductive dehalogenase-homologous genes in deep subseafloor sedimentary metagenomes.</title>
        <authorList>
            <person name="Kawai M."/>
            <person name="Futagami T."/>
            <person name="Toyoda A."/>
            <person name="Takaki Y."/>
            <person name="Nishi S."/>
            <person name="Hori S."/>
            <person name="Arai W."/>
            <person name="Tsubouchi T."/>
            <person name="Morono Y."/>
            <person name="Uchiyama I."/>
            <person name="Ito T."/>
            <person name="Fujiyama A."/>
            <person name="Inagaki F."/>
            <person name="Takami H."/>
        </authorList>
    </citation>
    <scope>NUCLEOTIDE SEQUENCE</scope>
    <source>
        <strain evidence="7">Expedition CK06-06</strain>
    </source>
</reference>
<dbReference type="EMBL" id="BARS01008591">
    <property type="protein sequence ID" value="GAF81026.1"/>
    <property type="molecule type" value="Genomic_DNA"/>
</dbReference>
<evidence type="ECO:0000256" key="2">
    <source>
        <dbReference type="ARBA" id="ARBA00004496"/>
    </source>
</evidence>
<dbReference type="AlphaFoldDB" id="X0T107"/>
<comment type="caution">
    <text evidence="7">The sequence shown here is derived from an EMBL/GenBank/DDBJ whole genome shotgun (WGS) entry which is preliminary data.</text>
</comment>
<dbReference type="InterPro" id="IPR036882">
    <property type="entry name" value="Alba-like_dom_sf"/>
</dbReference>
<dbReference type="GO" id="GO:0005694">
    <property type="term" value="C:chromosome"/>
    <property type="evidence" value="ECO:0007669"/>
    <property type="project" value="UniProtKB-SubCell"/>
</dbReference>
<sequence length="108" mass="11796">MPDPKGFNNSPSIVEFAMSDKNVVYIGSKPIMNYCLAVLSSLQGNDDTVELKARGRAISSAVDVAEVTRNRFLDNLTVENIEIGTEELEGHEGQKRNVSTITIVLKKG</sequence>
<gene>
    <name evidence="7" type="ORF">S01H1_16348</name>
</gene>
<dbReference type="NCBIfam" id="TIGR00285">
    <property type="entry name" value="DNA-binding protein Alba"/>
    <property type="match status" value="1"/>
</dbReference>
<dbReference type="GO" id="GO:0005737">
    <property type="term" value="C:cytoplasm"/>
    <property type="evidence" value="ECO:0007669"/>
    <property type="project" value="UniProtKB-SubCell"/>
</dbReference>
<evidence type="ECO:0000259" key="6">
    <source>
        <dbReference type="Pfam" id="PF01918"/>
    </source>
</evidence>
<dbReference type="HAMAP" id="MF_01122">
    <property type="entry name" value="AlbA"/>
    <property type="match status" value="1"/>
</dbReference>
<evidence type="ECO:0000256" key="5">
    <source>
        <dbReference type="ARBA" id="ARBA00023125"/>
    </source>
</evidence>
<proteinExistence type="inferred from homology"/>
<dbReference type="Pfam" id="PF01918">
    <property type="entry name" value="Alba"/>
    <property type="match status" value="1"/>
</dbReference>